<keyword evidence="2" id="KW-1185">Reference proteome</keyword>
<dbReference type="Gene3D" id="3.20.80.10">
    <property type="entry name" value="Regulatory factor, effector binding domain"/>
    <property type="match status" value="2"/>
</dbReference>
<organism evidence="1 2">
    <name type="scientific">Subtercola frigoramans</name>
    <dbReference type="NCBI Taxonomy" id="120298"/>
    <lineage>
        <taxon>Bacteria</taxon>
        <taxon>Bacillati</taxon>
        <taxon>Actinomycetota</taxon>
        <taxon>Actinomycetes</taxon>
        <taxon>Micrococcales</taxon>
        <taxon>Microbacteriaceae</taxon>
        <taxon>Subtercola</taxon>
    </lineage>
</organism>
<evidence type="ECO:0008006" key="3">
    <source>
        <dbReference type="Google" id="ProtNLM"/>
    </source>
</evidence>
<dbReference type="InterPro" id="IPR006917">
    <property type="entry name" value="SOUL_heme-bd"/>
</dbReference>
<dbReference type="PANTHER" id="PTHR11220">
    <property type="entry name" value="HEME-BINDING PROTEIN-RELATED"/>
    <property type="match status" value="1"/>
</dbReference>
<sequence length="203" mass="22439">MTEQQPYDVLYSYDDFELRRYPGHLLAEAIVDAPFEDAGNKAFRYLFAYIGGENVSNSKVSMTAPVVQAGVSSRIAMTAPVVQQSASARPGDAEQSGFRVAFVLPADFTFETAPRPTNPRVQLRAVPESRVAAIRYRGRWTEESYLKHLEQLRSALAVVGLTSTGQPRFARFDPPFLPAFLRHNEVMLDVDQQDAAGSPGPES</sequence>
<evidence type="ECO:0000313" key="1">
    <source>
        <dbReference type="EMBL" id="MBM7471279.1"/>
    </source>
</evidence>
<evidence type="ECO:0000313" key="2">
    <source>
        <dbReference type="Proteomes" id="UP000776164"/>
    </source>
</evidence>
<dbReference type="Proteomes" id="UP000776164">
    <property type="component" value="Unassembled WGS sequence"/>
</dbReference>
<dbReference type="Pfam" id="PF04832">
    <property type="entry name" value="SOUL"/>
    <property type="match status" value="1"/>
</dbReference>
<proteinExistence type="predicted"/>
<protein>
    <recommendedName>
        <fullName evidence="3">Heme-binding protein</fullName>
    </recommendedName>
</protein>
<dbReference type="InterPro" id="IPR011256">
    <property type="entry name" value="Reg_factor_effector_dom_sf"/>
</dbReference>
<name>A0ABS2L2M9_9MICO</name>
<dbReference type="PANTHER" id="PTHR11220:SF58">
    <property type="entry name" value="SOUL HEME-BINDING FAMILY PROTEIN"/>
    <property type="match status" value="1"/>
</dbReference>
<dbReference type="EMBL" id="JAFBBU010000001">
    <property type="protein sequence ID" value="MBM7471279.1"/>
    <property type="molecule type" value="Genomic_DNA"/>
</dbReference>
<dbReference type="RefSeq" id="WP_205107149.1">
    <property type="nucleotide sequence ID" value="NZ_BAAAHT010000013.1"/>
</dbReference>
<gene>
    <name evidence="1" type="ORF">JOE66_000913</name>
</gene>
<accession>A0ABS2L2M9</accession>
<reference evidence="1 2" key="1">
    <citation type="submission" date="2021-01" db="EMBL/GenBank/DDBJ databases">
        <title>Sequencing the genomes of 1000 actinobacteria strains.</title>
        <authorList>
            <person name="Klenk H.-P."/>
        </authorList>
    </citation>
    <scope>NUCLEOTIDE SEQUENCE [LARGE SCALE GENOMIC DNA]</scope>
    <source>
        <strain evidence="1 2">DSM 13057</strain>
    </source>
</reference>
<dbReference type="SUPFAM" id="SSF55136">
    <property type="entry name" value="Probable bacterial effector-binding domain"/>
    <property type="match status" value="2"/>
</dbReference>
<comment type="caution">
    <text evidence="1">The sequence shown here is derived from an EMBL/GenBank/DDBJ whole genome shotgun (WGS) entry which is preliminary data.</text>
</comment>